<feature type="domain" description="Cupin type-2" evidence="1">
    <location>
        <begin position="32"/>
        <end position="98"/>
    </location>
</feature>
<dbReference type="InterPro" id="IPR011051">
    <property type="entry name" value="RmlC_Cupin_sf"/>
</dbReference>
<dbReference type="InterPro" id="IPR014710">
    <property type="entry name" value="RmlC-like_jellyroll"/>
</dbReference>
<dbReference type="Pfam" id="PF07883">
    <property type="entry name" value="Cupin_2"/>
    <property type="match status" value="1"/>
</dbReference>
<dbReference type="AlphaFoldDB" id="A0A7C3EGH5"/>
<organism evidence="2">
    <name type="scientific">Gracilinema caldarium</name>
    <dbReference type="NCBI Taxonomy" id="215591"/>
    <lineage>
        <taxon>Bacteria</taxon>
        <taxon>Pseudomonadati</taxon>
        <taxon>Spirochaetota</taxon>
        <taxon>Spirochaetia</taxon>
        <taxon>Spirochaetales</taxon>
        <taxon>Breznakiellaceae</taxon>
        <taxon>Gracilinema</taxon>
    </lineage>
</organism>
<dbReference type="PANTHER" id="PTHR40112">
    <property type="entry name" value="H2HPP ISOMERASE"/>
    <property type="match status" value="1"/>
</dbReference>
<dbReference type="InterPro" id="IPR013096">
    <property type="entry name" value="Cupin_2"/>
</dbReference>
<dbReference type="InterPro" id="IPR052535">
    <property type="entry name" value="Bacilysin_H2HPP_isomerase"/>
</dbReference>
<evidence type="ECO:0000259" key="1">
    <source>
        <dbReference type="Pfam" id="PF07883"/>
    </source>
</evidence>
<dbReference type="PANTHER" id="PTHR40112:SF1">
    <property type="entry name" value="H2HPP ISOMERASE"/>
    <property type="match status" value="1"/>
</dbReference>
<proteinExistence type="predicted"/>
<accession>A0A7C3EGH5</accession>
<gene>
    <name evidence="2" type="ORF">ENS59_08490</name>
</gene>
<comment type="caution">
    <text evidence="2">The sequence shown here is derived from an EMBL/GenBank/DDBJ whole genome shotgun (WGS) entry which is preliminary data.</text>
</comment>
<dbReference type="PIRSF" id="PIRSF029883">
    <property type="entry name" value="KdgF"/>
    <property type="match status" value="1"/>
</dbReference>
<evidence type="ECO:0000313" key="2">
    <source>
        <dbReference type="EMBL" id="HFH29535.1"/>
    </source>
</evidence>
<dbReference type="InterPro" id="IPR025499">
    <property type="entry name" value="KdgF"/>
</dbReference>
<dbReference type="EMBL" id="DSVL01000262">
    <property type="protein sequence ID" value="HFH29535.1"/>
    <property type="molecule type" value="Genomic_DNA"/>
</dbReference>
<reference evidence="2" key="1">
    <citation type="journal article" date="2020" name="mSystems">
        <title>Genome- and Community-Level Interaction Insights into Carbon Utilization and Element Cycling Functions of Hydrothermarchaeota in Hydrothermal Sediment.</title>
        <authorList>
            <person name="Zhou Z."/>
            <person name="Liu Y."/>
            <person name="Xu W."/>
            <person name="Pan J."/>
            <person name="Luo Z.H."/>
            <person name="Li M."/>
        </authorList>
    </citation>
    <scope>NUCLEOTIDE SEQUENCE [LARGE SCALE GENOMIC DNA]</scope>
    <source>
        <strain evidence="2">SpSt-503</strain>
    </source>
</reference>
<protein>
    <submittedName>
        <fullName evidence="2">Cupin domain-containing protein</fullName>
    </submittedName>
</protein>
<sequence>MFFFEKDLKPLQLDEKSKRTIKAHGGSLMASEMHFSAGGVGALHSHPHEQIVYVLEGEAEFTLGNETRRIAKGDSIYIAPDVVHGVVAITAFKALDIFSPQREDFLR</sequence>
<name>A0A7C3EGH5_9SPIR</name>
<dbReference type="CDD" id="cd02238">
    <property type="entry name" value="cupin_KdgF"/>
    <property type="match status" value="1"/>
</dbReference>
<dbReference type="SUPFAM" id="SSF51182">
    <property type="entry name" value="RmlC-like cupins"/>
    <property type="match status" value="1"/>
</dbReference>
<dbReference type="Gene3D" id="2.60.120.10">
    <property type="entry name" value="Jelly Rolls"/>
    <property type="match status" value="1"/>
</dbReference>